<comment type="caution">
    <text evidence="3">The sequence shown here is derived from an EMBL/GenBank/DDBJ whole genome shotgun (WGS) entry which is preliminary data.</text>
</comment>
<feature type="region of interest" description="Disordered" evidence="1">
    <location>
        <begin position="620"/>
        <end position="724"/>
    </location>
</feature>
<sequence>MSTKRFYAVIPRQSRGLSLYHVEPPPPPHPYARPSPASTSRHSGSGSGSNSGSGNLAQGEGSPTGSGSSSSPSSTPTPSSTNSGPQAQGQGQPQPQPQSQNGSSSSSSTHASAVLSPADSPGGQVAPAQPSSSSSSSSQVQALPFNQQYSLFPRLYTDLLVSPPYGLSGMAMKVLNGSSTKRTRAKMVYRLSAGAYGIPKRRASTLSRHVNANGTTAVPFVSPVPLSNPASMYPKPLNPNPNHTSTALPNLNSGISDSDSLNLATQVGEDAYFIRPDAMGVADGVGGWSRSPSAQEANSALFSRICGKEGNSQDKGKAKATPADPFFWDAFNPTVSASAIPQPLSSQSSRPPTSSVTSLPDINPLDILQRSYDRCIDSFKRQGLTGSATALLAILRDQELRVAHLGDCALAVVRDGDLLYRSEEMQHAFNYPLQLGPSSPTQPSQARLITIPVQEDDIVILSSDGMTDNLWDEDVIDEVRKFLRDAPDPSSSSSSALASAPFGTTLSTNEGQGTGATDKEKEKDIERERWRANLPVLLSKALCSRAKKVSESGRKDGFVHGSIKTLKSMRGAAPSGPSRVVVDKVVVQSTSTSATELVDITKPEPLPLDASQLEPISNTNLISEPASDSNLSSSPLSSSIKTPSLPPASIPTSALSSASTSVSISTSTSTSSSTSPSTSVPTSPLPSASIPTSKSHASNPSDSSRPASRPSSRLSFSPEDDEIPFARRAREEGVRFPGGGKCDDISVLVAVISSYPSESNETEFNTTSTGSLSKTAKNKFHLSFSASQNVFPSSHTGMIPIPTAIRAQLLMNMSMSSTSSVASSLASSFSTLHPSYQKLLLAFGVGAFLYWGWGAVLRSGAFGLG</sequence>
<feature type="compositionally biased region" description="Low complexity" evidence="1">
    <location>
        <begin position="650"/>
        <end position="689"/>
    </location>
</feature>
<feature type="compositionally biased region" description="Polar residues" evidence="1">
    <location>
        <begin position="502"/>
        <end position="511"/>
    </location>
</feature>
<dbReference type="InterPro" id="IPR036457">
    <property type="entry name" value="PPM-type-like_dom_sf"/>
</dbReference>
<dbReference type="SUPFAM" id="SSF81606">
    <property type="entry name" value="PP2C-like"/>
    <property type="match status" value="1"/>
</dbReference>
<evidence type="ECO:0000313" key="4">
    <source>
        <dbReference type="Proteomes" id="UP001050691"/>
    </source>
</evidence>
<dbReference type="InterPro" id="IPR001932">
    <property type="entry name" value="PPM-type_phosphatase-like_dom"/>
</dbReference>
<evidence type="ECO:0000313" key="3">
    <source>
        <dbReference type="EMBL" id="GJJ14377.1"/>
    </source>
</evidence>
<name>A0AAV5AKU5_9AGAM</name>
<dbReference type="Gene3D" id="3.60.40.10">
    <property type="entry name" value="PPM-type phosphatase domain"/>
    <property type="match status" value="1"/>
</dbReference>
<dbReference type="SMART" id="SM00332">
    <property type="entry name" value="PP2Cc"/>
    <property type="match status" value="1"/>
</dbReference>
<feature type="compositionally biased region" description="Pro residues" evidence="1">
    <location>
        <begin position="23"/>
        <end position="33"/>
    </location>
</feature>
<feature type="compositionally biased region" description="Low complexity" evidence="1">
    <location>
        <begin position="341"/>
        <end position="360"/>
    </location>
</feature>
<dbReference type="AlphaFoldDB" id="A0AAV5AKU5"/>
<feature type="compositionally biased region" description="Low complexity" evidence="1">
    <location>
        <begin position="623"/>
        <end position="643"/>
    </location>
</feature>
<dbReference type="Proteomes" id="UP001050691">
    <property type="component" value="Unassembled WGS sequence"/>
</dbReference>
<keyword evidence="4" id="KW-1185">Reference proteome</keyword>
<accession>A0AAV5AKU5</accession>
<reference evidence="3" key="1">
    <citation type="submission" date="2021-10" db="EMBL/GenBank/DDBJ databases">
        <title>De novo Genome Assembly of Clathrus columnatus (Basidiomycota, Fungi) Using Illumina and Nanopore Sequence Data.</title>
        <authorList>
            <person name="Ogiso-Tanaka E."/>
            <person name="Itagaki H."/>
            <person name="Hosoya T."/>
            <person name="Hosaka K."/>
        </authorList>
    </citation>
    <scope>NUCLEOTIDE SEQUENCE</scope>
    <source>
        <strain evidence="3">MO-923</strain>
    </source>
</reference>
<feature type="region of interest" description="Disordered" evidence="1">
    <location>
        <begin position="1"/>
        <end position="140"/>
    </location>
</feature>
<feature type="compositionally biased region" description="Low complexity" evidence="1">
    <location>
        <begin position="488"/>
        <end position="501"/>
    </location>
</feature>
<protein>
    <recommendedName>
        <fullName evidence="2">PPM-type phosphatase domain-containing protein</fullName>
    </recommendedName>
</protein>
<dbReference type="InterPro" id="IPR039123">
    <property type="entry name" value="PPTC7"/>
</dbReference>
<dbReference type="PANTHER" id="PTHR12320:SF84">
    <property type="entry name" value="PROTEIN PHOSPHATASE"/>
    <property type="match status" value="1"/>
</dbReference>
<organism evidence="3 4">
    <name type="scientific">Clathrus columnatus</name>
    <dbReference type="NCBI Taxonomy" id="1419009"/>
    <lineage>
        <taxon>Eukaryota</taxon>
        <taxon>Fungi</taxon>
        <taxon>Dikarya</taxon>
        <taxon>Basidiomycota</taxon>
        <taxon>Agaricomycotina</taxon>
        <taxon>Agaricomycetes</taxon>
        <taxon>Phallomycetidae</taxon>
        <taxon>Phallales</taxon>
        <taxon>Clathraceae</taxon>
        <taxon>Clathrus</taxon>
    </lineage>
</organism>
<feature type="region of interest" description="Disordered" evidence="1">
    <location>
        <begin position="485"/>
        <end position="524"/>
    </location>
</feature>
<feature type="compositionally biased region" description="Low complexity" evidence="1">
    <location>
        <begin position="52"/>
        <end position="108"/>
    </location>
</feature>
<dbReference type="PANTHER" id="PTHR12320">
    <property type="entry name" value="PROTEIN PHOSPHATASE 2C"/>
    <property type="match status" value="1"/>
</dbReference>
<feature type="compositionally biased region" description="Low complexity" evidence="1">
    <location>
        <begin position="698"/>
        <end position="717"/>
    </location>
</feature>
<feature type="domain" description="PPM-type phosphatase" evidence="2">
    <location>
        <begin position="255"/>
        <end position="752"/>
    </location>
</feature>
<evidence type="ECO:0000259" key="2">
    <source>
        <dbReference type="PROSITE" id="PS51746"/>
    </source>
</evidence>
<dbReference type="Pfam" id="PF13672">
    <property type="entry name" value="PP2C_2"/>
    <property type="match status" value="1"/>
</dbReference>
<dbReference type="GO" id="GO:0004722">
    <property type="term" value="F:protein serine/threonine phosphatase activity"/>
    <property type="evidence" value="ECO:0007669"/>
    <property type="project" value="TreeGrafter"/>
</dbReference>
<proteinExistence type="predicted"/>
<gene>
    <name evidence="3" type="ORF">Clacol_008641</name>
</gene>
<feature type="region of interest" description="Disordered" evidence="1">
    <location>
        <begin position="339"/>
        <end position="361"/>
    </location>
</feature>
<evidence type="ECO:0000256" key="1">
    <source>
        <dbReference type="SAM" id="MobiDB-lite"/>
    </source>
</evidence>
<dbReference type="EMBL" id="BPWL01000009">
    <property type="protein sequence ID" value="GJJ14377.1"/>
    <property type="molecule type" value="Genomic_DNA"/>
</dbReference>
<dbReference type="PROSITE" id="PS51746">
    <property type="entry name" value="PPM_2"/>
    <property type="match status" value="1"/>
</dbReference>